<evidence type="ECO:0000256" key="4">
    <source>
        <dbReference type="ARBA" id="ARBA00022723"/>
    </source>
</evidence>
<evidence type="ECO:0000256" key="2">
    <source>
        <dbReference type="ARBA" id="ARBA00004123"/>
    </source>
</evidence>
<dbReference type="Gene3D" id="3.90.70.10">
    <property type="entry name" value="Cysteine proteinases"/>
    <property type="match status" value="1"/>
</dbReference>
<dbReference type="eggNOG" id="KOG1867">
    <property type="taxonomic scope" value="Eukaryota"/>
</dbReference>
<dbReference type="PROSITE" id="PS50271">
    <property type="entry name" value="ZF_UBP"/>
    <property type="match status" value="1"/>
</dbReference>
<name>A0A0L0G9K7_9EUKA</name>
<dbReference type="InterPro" id="IPR013083">
    <property type="entry name" value="Znf_RING/FYVE/PHD"/>
</dbReference>
<dbReference type="SUPFAM" id="SSF54001">
    <property type="entry name" value="Cysteine proteinases"/>
    <property type="match status" value="1"/>
</dbReference>
<dbReference type="EC" id="3.4.19.12" evidence="15"/>
<dbReference type="GO" id="GO:0016579">
    <property type="term" value="P:protein deubiquitination"/>
    <property type="evidence" value="ECO:0007669"/>
    <property type="project" value="InterPro"/>
</dbReference>
<dbReference type="InterPro" id="IPR018200">
    <property type="entry name" value="USP_CS"/>
</dbReference>
<dbReference type="Gene3D" id="3.30.40.10">
    <property type="entry name" value="Zinc/RING finger domain, C3HC4 (zinc finger)"/>
    <property type="match status" value="1"/>
</dbReference>
<dbReference type="RefSeq" id="XP_014158849.1">
    <property type="nucleotide sequence ID" value="XM_014303374.1"/>
</dbReference>
<dbReference type="InterPro" id="IPR028889">
    <property type="entry name" value="USP"/>
</dbReference>
<evidence type="ECO:0000256" key="7">
    <source>
        <dbReference type="ARBA" id="ARBA00022801"/>
    </source>
</evidence>
<evidence type="ECO:0000256" key="1">
    <source>
        <dbReference type="ARBA" id="ARBA00000707"/>
    </source>
</evidence>
<proteinExistence type="inferred from homology"/>
<evidence type="ECO:0000256" key="13">
    <source>
        <dbReference type="ARBA" id="ARBA00038490"/>
    </source>
</evidence>
<dbReference type="GO" id="GO:0004843">
    <property type="term" value="F:cysteine-type deubiquitinase activity"/>
    <property type="evidence" value="ECO:0007669"/>
    <property type="project" value="UniProtKB-UniRule"/>
</dbReference>
<evidence type="ECO:0000256" key="8">
    <source>
        <dbReference type="ARBA" id="ARBA00022807"/>
    </source>
</evidence>
<evidence type="ECO:0000256" key="10">
    <source>
        <dbReference type="ARBA" id="ARBA00023015"/>
    </source>
</evidence>
<evidence type="ECO:0000256" key="12">
    <source>
        <dbReference type="ARBA" id="ARBA00023242"/>
    </source>
</evidence>
<evidence type="ECO:0000313" key="18">
    <source>
        <dbReference type="EMBL" id="KNC84948.1"/>
    </source>
</evidence>
<reference evidence="18 19" key="1">
    <citation type="submission" date="2011-02" db="EMBL/GenBank/DDBJ databases">
        <title>The Genome Sequence of Sphaeroforma arctica JP610.</title>
        <authorList>
            <consortium name="The Broad Institute Genome Sequencing Platform"/>
            <person name="Russ C."/>
            <person name="Cuomo C."/>
            <person name="Young S.K."/>
            <person name="Zeng Q."/>
            <person name="Gargeya S."/>
            <person name="Alvarado L."/>
            <person name="Berlin A."/>
            <person name="Chapman S.B."/>
            <person name="Chen Z."/>
            <person name="Freedman E."/>
            <person name="Gellesch M."/>
            <person name="Goldberg J."/>
            <person name="Griggs A."/>
            <person name="Gujja S."/>
            <person name="Heilman E."/>
            <person name="Heiman D."/>
            <person name="Howarth C."/>
            <person name="Mehta T."/>
            <person name="Neiman D."/>
            <person name="Pearson M."/>
            <person name="Roberts A."/>
            <person name="Saif S."/>
            <person name="Shea T."/>
            <person name="Shenoy N."/>
            <person name="Sisk P."/>
            <person name="Stolte C."/>
            <person name="Sykes S."/>
            <person name="White J."/>
            <person name="Yandava C."/>
            <person name="Burger G."/>
            <person name="Gray M.W."/>
            <person name="Holland P.W.H."/>
            <person name="King N."/>
            <person name="Lang F.B.F."/>
            <person name="Roger A.J."/>
            <person name="Ruiz-Trillo I."/>
            <person name="Haas B."/>
            <person name="Nusbaum C."/>
            <person name="Birren B."/>
        </authorList>
    </citation>
    <scope>NUCLEOTIDE SEQUENCE [LARGE SCALE GENOMIC DNA]</scope>
    <source>
        <strain evidence="18 19">JP610</strain>
    </source>
</reference>
<dbReference type="STRING" id="667725.A0A0L0G9K7"/>
<evidence type="ECO:0000256" key="3">
    <source>
        <dbReference type="ARBA" id="ARBA00022670"/>
    </source>
</evidence>
<dbReference type="Pfam" id="PF00443">
    <property type="entry name" value="UCH"/>
    <property type="match status" value="1"/>
</dbReference>
<organism evidence="18 19">
    <name type="scientific">Sphaeroforma arctica JP610</name>
    <dbReference type="NCBI Taxonomy" id="667725"/>
    <lineage>
        <taxon>Eukaryota</taxon>
        <taxon>Ichthyosporea</taxon>
        <taxon>Ichthyophonida</taxon>
        <taxon>Sphaeroforma</taxon>
    </lineage>
</organism>
<evidence type="ECO:0000313" key="19">
    <source>
        <dbReference type="Proteomes" id="UP000054560"/>
    </source>
</evidence>
<keyword evidence="9" id="KW-0862">Zinc</keyword>
<keyword evidence="10" id="KW-0805">Transcription regulation</keyword>
<comment type="similarity">
    <text evidence="13">Belongs to the peptidase C19 family. UBP8 subfamily.</text>
</comment>
<keyword evidence="8 15" id="KW-0788">Thiol protease</keyword>
<comment type="subcellular location">
    <subcellularLocation>
        <location evidence="2">Nucleus</location>
    </subcellularLocation>
</comment>
<dbReference type="InterPro" id="IPR001394">
    <property type="entry name" value="Peptidase_C19_UCH"/>
</dbReference>
<evidence type="ECO:0000256" key="15">
    <source>
        <dbReference type="RuleBase" id="RU366025"/>
    </source>
</evidence>
<dbReference type="GO" id="GO:0005634">
    <property type="term" value="C:nucleus"/>
    <property type="evidence" value="ECO:0007669"/>
    <property type="project" value="UniProtKB-SubCell"/>
</dbReference>
<keyword evidence="12" id="KW-0539">Nucleus</keyword>
<dbReference type="SUPFAM" id="SSF57850">
    <property type="entry name" value="RING/U-box"/>
    <property type="match status" value="1"/>
</dbReference>
<feature type="domain" description="USP" evidence="16">
    <location>
        <begin position="173"/>
        <end position="511"/>
    </location>
</feature>
<dbReference type="GeneID" id="25903343"/>
<gene>
    <name evidence="18" type="ORF">SARC_02839</name>
</gene>
<dbReference type="Pfam" id="PF02148">
    <property type="entry name" value="zf-UBP"/>
    <property type="match status" value="1"/>
</dbReference>
<dbReference type="SMART" id="SM00290">
    <property type="entry name" value="ZnF_UBP"/>
    <property type="match status" value="1"/>
</dbReference>
<evidence type="ECO:0000256" key="5">
    <source>
        <dbReference type="ARBA" id="ARBA00022771"/>
    </source>
</evidence>
<dbReference type="EMBL" id="KQ241729">
    <property type="protein sequence ID" value="KNC84948.1"/>
    <property type="molecule type" value="Genomic_DNA"/>
</dbReference>
<dbReference type="PROSITE" id="PS50235">
    <property type="entry name" value="USP_3"/>
    <property type="match status" value="1"/>
</dbReference>
<evidence type="ECO:0000256" key="9">
    <source>
        <dbReference type="ARBA" id="ARBA00022833"/>
    </source>
</evidence>
<evidence type="ECO:0000256" key="14">
    <source>
        <dbReference type="PROSITE-ProRule" id="PRU00502"/>
    </source>
</evidence>
<evidence type="ECO:0000259" key="16">
    <source>
        <dbReference type="PROSITE" id="PS50235"/>
    </source>
</evidence>
<keyword evidence="5 14" id="KW-0863">Zinc-finger</keyword>
<keyword evidence="4" id="KW-0479">Metal-binding</keyword>
<dbReference type="GO" id="GO:0008270">
    <property type="term" value="F:zinc ion binding"/>
    <property type="evidence" value="ECO:0007669"/>
    <property type="project" value="UniProtKB-KW"/>
</dbReference>
<sequence>MASLKSITYRENYKGCKHARTLTQKKGLEQLKAFKKCSQYFRENKSDYTPTCRTCGDIGGNLHACLTCASYHCRRKEHLKQHYKETKHELAIDVANNAVYCLVCGEYVYDVDIDRVIINEQRQAALSDLKRSDPSNFRRTAFSEWVPDGTEKAILNQHSKRPRLTEYSSLGLRGLNNLGNTCFMSCVLQAFVHNPPLRNFFLSGSHRKDRCMRRLSGDSKVCLVCELNLIFTQFFKGEIKPYSPHQLLHSVWTHAHHLAGYEQQDAHEFFITFLNGLHLHFQGTSKNCKCIIHRIFTGAIQSDLRCLSCGTVSATIEPFWDISLDLHSTNNYKQAGSSVPQSLIECLERFTHPEKLGSDSKLMCGTCKSLQERSKQLTLLHLPVVVCFHLKRFGSYSNTSTKIKTRIDFPLHLDVGPYLSTDEPSEISNQNVTINGRGKCTHQQGSLSKTRADYSLFSVVNHHGTLHSGHYTSFVRHADQQWFRCDDSVITHARVEDVLTSEGYLLFYIKDELEYVEKPELPTG</sequence>
<dbReference type="PROSITE" id="PS00973">
    <property type="entry name" value="USP_2"/>
    <property type="match status" value="1"/>
</dbReference>
<dbReference type="PROSITE" id="PS00972">
    <property type="entry name" value="USP_1"/>
    <property type="match status" value="1"/>
</dbReference>
<dbReference type="AlphaFoldDB" id="A0A0L0G9K7"/>
<dbReference type="PANTHER" id="PTHR21646">
    <property type="entry name" value="UBIQUITIN CARBOXYL-TERMINAL HYDROLASE"/>
    <property type="match status" value="1"/>
</dbReference>
<evidence type="ECO:0000256" key="11">
    <source>
        <dbReference type="ARBA" id="ARBA00023163"/>
    </source>
</evidence>
<accession>A0A0L0G9K7</accession>
<protein>
    <recommendedName>
        <fullName evidence="15">Ubiquitin carboxyl-terminal hydrolase</fullName>
        <ecNumber evidence="15">3.4.19.12</ecNumber>
    </recommendedName>
</protein>
<dbReference type="Proteomes" id="UP000054560">
    <property type="component" value="Unassembled WGS sequence"/>
</dbReference>
<dbReference type="InterPro" id="IPR038765">
    <property type="entry name" value="Papain-like_cys_pep_sf"/>
</dbReference>
<keyword evidence="6 15" id="KW-0833">Ubl conjugation pathway</keyword>
<dbReference type="GO" id="GO:0006508">
    <property type="term" value="P:proteolysis"/>
    <property type="evidence" value="ECO:0007669"/>
    <property type="project" value="UniProtKB-KW"/>
</dbReference>
<keyword evidence="11" id="KW-0804">Transcription</keyword>
<evidence type="ECO:0000259" key="17">
    <source>
        <dbReference type="PROSITE" id="PS50271"/>
    </source>
</evidence>
<feature type="domain" description="UBP-type" evidence="17">
    <location>
        <begin position="14"/>
        <end position="133"/>
    </location>
</feature>
<keyword evidence="7 15" id="KW-0378">Hydrolase</keyword>
<dbReference type="OrthoDB" id="47475at2759"/>
<dbReference type="InterPro" id="IPR050185">
    <property type="entry name" value="Ub_carboxyl-term_hydrolase"/>
</dbReference>
<dbReference type="InterPro" id="IPR001607">
    <property type="entry name" value="Znf_UBP"/>
</dbReference>
<keyword evidence="3 15" id="KW-0645">Protease</keyword>
<keyword evidence="19" id="KW-1185">Reference proteome</keyword>
<evidence type="ECO:0000256" key="6">
    <source>
        <dbReference type="ARBA" id="ARBA00022786"/>
    </source>
</evidence>
<comment type="catalytic activity">
    <reaction evidence="1 15">
        <text>Thiol-dependent hydrolysis of ester, thioester, amide, peptide and isopeptide bonds formed by the C-terminal Gly of ubiquitin (a 76-residue protein attached to proteins as an intracellular targeting signal).</text>
        <dbReference type="EC" id="3.4.19.12"/>
    </reaction>
</comment>
<dbReference type="PANTHER" id="PTHR21646:SF33">
    <property type="entry name" value="UBIQUITIN CARBOXYL-TERMINAL HYDROLASE 22"/>
    <property type="match status" value="1"/>
</dbReference>